<name>A0A444M9Z1_9RHOB</name>
<proteinExistence type="predicted"/>
<dbReference type="InterPro" id="IPR016181">
    <property type="entry name" value="Acyl_CoA_acyltransferase"/>
</dbReference>
<sequence>MHLSPLCVSLRGSGKEVKRMSDDFGRPKDEVTAAELAAFHVAVWRETYRDLAPAEAYAQLDEARRLPQWQAALSDPAHQIRVLREEGGIIGLAHTAPGAGEIMTGFGEIRHLYLRPDRQGQGLGRKLLQEALAGLRAAGHRRAALAVVAGNAKARAFYRHCGGREDLAFTDPGPLWRSDNLRVVWDLT</sequence>
<evidence type="ECO:0000256" key="1">
    <source>
        <dbReference type="ARBA" id="ARBA00022679"/>
    </source>
</evidence>
<comment type="caution">
    <text evidence="4">The sequence shown here is derived from an EMBL/GenBank/DDBJ whole genome shotgun (WGS) entry which is preliminary data.</text>
</comment>
<accession>A0A444M9Z1</accession>
<keyword evidence="5" id="KW-1185">Reference proteome</keyword>
<dbReference type="CDD" id="cd04301">
    <property type="entry name" value="NAT_SF"/>
    <property type="match status" value="1"/>
</dbReference>
<dbReference type="Proteomes" id="UP000287168">
    <property type="component" value="Unassembled WGS sequence"/>
</dbReference>
<dbReference type="SUPFAM" id="SSF55729">
    <property type="entry name" value="Acyl-CoA N-acyltransferases (Nat)"/>
    <property type="match status" value="1"/>
</dbReference>
<dbReference type="AlphaFoldDB" id="A0A444M9Z1"/>
<evidence type="ECO:0000259" key="3">
    <source>
        <dbReference type="PROSITE" id="PS51186"/>
    </source>
</evidence>
<dbReference type="OrthoDB" id="5615858at2"/>
<dbReference type="Gene3D" id="3.40.630.30">
    <property type="match status" value="1"/>
</dbReference>
<organism evidence="4 5">
    <name type="scientific">Falsigemmobacter intermedius</name>
    <dbReference type="NCBI Taxonomy" id="1553448"/>
    <lineage>
        <taxon>Bacteria</taxon>
        <taxon>Pseudomonadati</taxon>
        <taxon>Pseudomonadota</taxon>
        <taxon>Alphaproteobacteria</taxon>
        <taxon>Rhodobacterales</taxon>
        <taxon>Paracoccaceae</taxon>
        <taxon>Falsigemmobacter</taxon>
    </lineage>
</organism>
<reference evidence="4 5" key="1">
    <citation type="journal article" date="2015" name="Int. J. Syst. Evol. Microbiol.">
        <title>Gemmobacter intermedius sp. nov., isolated from a white stork (Ciconia ciconia).</title>
        <authorList>
            <person name="Kampfer P."/>
            <person name="Jerzak L."/>
            <person name="Wilharm G."/>
            <person name="Golke J."/>
            <person name="Busse H.J."/>
            <person name="Glaeser S.P."/>
        </authorList>
    </citation>
    <scope>NUCLEOTIDE SEQUENCE [LARGE SCALE GENOMIC DNA]</scope>
    <source>
        <strain evidence="4 5">119/4</strain>
    </source>
</reference>
<dbReference type="PANTHER" id="PTHR43877">
    <property type="entry name" value="AMINOALKYLPHOSPHONATE N-ACETYLTRANSFERASE-RELATED-RELATED"/>
    <property type="match status" value="1"/>
</dbReference>
<dbReference type="InterPro" id="IPR050832">
    <property type="entry name" value="Bact_Acetyltransf"/>
</dbReference>
<keyword evidence="2" id="KW-0012">Acyltransferase</keyword>
<dbReference type="PROSITE" id="PS51186">
    <property type="entry name" value="GNAT"/>
    <property type="match status" value="1"/>
</dbReference>
<evidence type="ECO:0000256" key="2">
    <source>
        <dbReference type="ARBA" id="ARBA00023315"/>
    </source>
</evidence>
<dbReference type="GO" id="GO:0016747">
    <property type="term" value="F:acyltransferase activity, transferring groups other than amino-acyl groups"/>
    <property type="evidence" value="ECO:0007669"/>
    <property type="project" value="InterPro"/>
</dbReference>
<keyword evidence="1 4" id="KW-0808">Transferase</keyword>
<evidence type="ECO:0000313" key="4">
    <source>
        <dbReference type="EMBL" id="RWY39996.1"/>
    </source>
</evidence>
<dbReference type="EMBL" id="SBLC01000018">
    <property type="protein sequence ID" value="RWY39996.1"/>
    <property type="molecule type" value="Genomic_DNA"/>
</dbReference>
<evidence type="ECO:0000313" key="5">
    <source>
        <dbReference type="Proteomes" id="UP000287168"/>
    </source>
</evidence>
<dbReference type="InterPro" id="IPR000182">
    <property type="entry name" value="GNAT_dom"/>
</dbReference>
<feature type="domain" description="N-acetyltransferase" evidence="3">
    <location>
        <begin position="41"/>
        <end position="182"/>
    </location>
</feature>
<dbReference type="Pfam" id="PF00583">
    <property type="entry name" value="Acetyltransf_1"/>
    <property type="match status" value="1"/>
</dbReference>
<gene>
    <name evidence="4" type="ORF">EP867_12795</name>
</gene>
<protein>
    <submittedName>
        <fullName evidence="4">GNAT family N-acetyltransferase</fullName>
    </submittedName>
</protein>